<name>A0A096PF10_9HYPO</name>
<dbReference type="SUPFAM" id="SSF56219">
    <property type="entry name" value="DNase I-like"/>
    <property type="match status" value="1"/>
</dbReference>
<protein>
    <submittedName>
        <fullName evidence="1">WGS project CBMG000000000 data, contig CS5907-c001216</fullName>
    </submittedName>
</protein>
<proteinExistence type="predicted"/>
<reference evidence="1" key="1">
    <citation type="submission" date="2013-05" db="EMBL/GenBank/DDBJ databases">
        <title>Draft genome sequences of six wheat associated Fusarium spp. isolates.</title>
        <authorList>
            <person name="Moolhuijzen P.M."/>
            <person name="Manners J.M."/>
            <person name="Wilcox S."/>
            <person name="Bellgard M.I."/>
            <person name="Gardiner D.M."/>
        </authorList>
    </citation>
    <scope>NUCLEOTIDE SEQUENCE</scope>
    <source>
        <strain evidence="1">CS5907</strain>
        <strain evidence="1">CS5907</strain>
    </source>
</reference>
<gene>
    <name evidence="1" type="ORF">BN851_0065180</name>
</gene>
<evidence type="ECO:0000313" key="1">
    <source>
        <dbReference type="EMBL" id="CEG03529.1"/>
    </source>
</evidence>
<accession>A0A096PF10</accession>
<dbReference type="AlphaFoldDB" id="A0A096PF10"/>
<dbReference type="EMBL" id="CBMG010001212">
    <property type="protein sequence ID" value="CEG03529.1"/>
    <property type="molecule type" value="Genomic_DNA"/>
</dbReference>
<comment type="caution">
    <text evidence="1">The sequence shown here is derived from an EMBL/GenBank/DDBJ whole genome shotgun (WGS) entry which is preliminary data.</text>
</comment>
<dbReference type="InterPro" id="IPR036691">
    <property type="entry name" value="Endo/exonu/phosph_ase_sf"/>
</dbReference>
<organism evidence="1">
    <name type="scientific">Fusarium acuminatum CS5907</name>
    <dbReference type="NCBI Taxonomy" id="1318461"/>
    <lineage>
        <taxon>Eukaryota</taxon>
        <taxon>Fungi</taxon>
        <taxon>Dikarya</taxon>
        <taxon>Ascomycota</taxon>
        <taxon>Pezizomycotina</taxon>
        <taxon>Sordariomycetes</taxon>
        <taxon>Hypocreomycetidae</taxon>
        <taxon>Hypocreales</taxon>
        <taxon>Nectriaceae</taxon>
        <taxon>Fusarium</taxon>
        <taxon>Fusarium tricinctum species complex</taxon>
    </lineage>
</organism>
<sequence>MVPTTEREGRWVIRSMLWVKKEVEAEQVPIDSPDVTAAVVRLPDRLVFTASVYVPGGDGQALQDICAKLRTAIKEIIAR</sequence>